<organism evidence="1 2">
    <name type="scientific">Rhamnella rubrinervis</name>
    <dbReference type="NCBI Taxonomy" id="2594499"/>
    <lineage>
        <taxon>Eukaryota</taxon>
        <taxon>Viridiplantae</taxon>
        <taxon>Streptophyta</taxon>
        <taxon>Embryophyta</taxon>
        <taxon>Tracheophyta</taxon>
        <taxon>Spermatophyta</taxon>
        <taxon>Magnoliopsida</taxon>
        <taxon>eudicotyledons</taxon>
        <taxon>Gunneridae</taxon>
        <taxon>Pentapetalae</taxon>
        <taxon>rosids</taxon>
        <taxon>fabids</taxon>
        <taxon>Rosales</taxon>
        <taxon>Rhamnaceae</taxon>
        <taxon>rhamnoid group</taxon>
        <taxon>Rhamneae</taxon>
        <taxon>Rhamnella</taxon>
    </lineage>
</organism>
<evidence type="ECO:0000313" key="2">
    <source>
        <dbReference type="Proteomes" id="UP000796880"/>
    </source>
</evidence>
<dbReference type="EMBL" id="VOIH02000009">
    <property type="protein sequence ID" value="KAF3438768.1"/>
    <property type="molecule type" value="Genomic_DNA"/>
</dbReference>
<protein>
    <submittedName>
        <fullName evidence="1">Uncharacterized protein</fullName>
    </submittedName>
</protein>
<accession>A0A8K0E2G0</accession>
<reference evidence="1" key="1">
    <citation type="submission" date="2020-03" db="EMBL/GenBank/DDBJ databases">
        <title>A high-quality chromosome-level genome assembly of a woody plant with both climbing and erect habits, Rhamnella rubrinervis.</title>
        <authorList>
            <person name="Lu Z."/>
            <person name="Yang Y."/>
            <person name="Zhu X."/>
            <person name="Sun Y."/>
        </authorList>
    </citation>
    <scope>NUCLEOTIDE SEQUENCE</scope>
    <source>
        <strain evidence="1">BYM</strain>
        <tissue evidence="1">Leaf</tissue>
    </source>
</reference>
<evidence type="ECO:0000313" key="1">
    <source>
        <dbReference type="EMBL" id="KAF3438768.1"/>
    </source>
</evidence>
<proteinExistence type="predicted"/>
<sequence>MESSQEDEMALQEALGSLSLEAKVEEASRIADHVLAGKLLSSCPFRRFTVAETTTEFGCLVQEDIFLGDEDTENFKCRCNDTSFGNTRSYTKKELFDIGQRPAVAVKNIISSIEVGSWDTSYLVISCKNLLSNKGGKLEWSAKITNLVPDSIAKFSLCLVCNDFRNSFSGLTSDIVNSICLDQLYVGLL</sequence>
<name>A0A8K0E2G0_9ROSA</name>
<keyword evidence="2" id="KW-1185">Reference proteome</keyword>
<dbReference type="AlphaFoldDB" id="A0A8K0E2G0"/>
<dbReference type="Proteomes" id="UP000796880">
    <property type="component" value="Unassembled WGS sequence"/>
</dbReference>
<comment type="caution">
    <text evidence="1">The sequence shown here is derived from an EMBL/GenBank/DDBJ whole genome shotgun (WGS) entry which is preliminary data.</text>
</comment>
<gene>
    <name evidence="1" type="ORF">FNV43_RR21532</name>
</gene>